<proteinExistence type="predicted"/>
<dbReference type="AlphaFoldDB" id="A0AAW1WP32"/>
<dbReference type="Proteomes" id="UP001457282">
    <property type="component" value="Unassembled WGS sequence"/>
</dbReference>
<comment type="caution">
    <text evidence="1">The sequence shown here is derived from an EMBL/GenBank/DDBJ whole genome shotgun (WGS) entry which is preliminary data.</text>
</comment>
<organism evidence="1 2">
    <name type="scientific">Rubus argutus</name>
    <name type="common">Southern blackberry</name>
    <dbReference type="NCBI Taxonomy" id="59490"/>
    <lineage>
        <taxon>Eukaryota</taxon>
        <taxon>Viridiplantae</taxon>
        <taxon>Streptophyta</taxon>
        <taxon>Embryophyta</taxon>
        <taxon>Tracheophyta</taxon>
        <taxon>Spermatophyta</taxon>
        <taxon>Magnoliopsida</taxon>
        <taxon>eudicotyledons</taxon>
        <taxon>Gunneridae</taxon>
        <taxon>Pentapetalae</taxon>
        <taxon>rosids</taxon>
        <taxon>fabids</taxon>
        <taxon>Rosales</taxon>
        <taxon>Rosaceae</taxon>
        <taxon>Rosoideae</taxon>
        <taxon>Rosoideae incertae sedis</taxon>
        <taxon>Rubus</taxon>
    </lineage>
</organism>
<protein>
    <submittedName>
        <fullName evidence="1">Uncharacterized protein</fullName>
    </submittedName>
</protein>
<dbReference type="EMBL" id="JBEDUW010000006">
    <property type="protein sequence ID" value="KAK9925020.1"/>
    <property type="molecule type" value="Genomic_DNA"/>
</dbReference>
<accession>A0AAW1WP32</accession>
<reference evidence="1 2" key="1">
    <citation type="journal article" date="2023" name="G3 (Bethesda)">
        <title>A chromosome-length genome assembly and annotation of blackberry (Rubus argutus, cv. 'Hillquist').</title>
        <authorList>
            <person name="Bruna T."/>
            <person name="Aryal R."/>
            <person name="Dudchenko O."/>
            <person name="Sargent D.J."/>
            <person name="Mead D."/>
            <person name="Buti M."/>
            <person name="Cavallini A."/>
            <person name="Hytonen T."/>
            <person name="Andres J."/>
            <person name="Pham M."/>
            <person name="Weisz D."/>
            <person name="Mascagni F."/>
            <person name="Usai G."/>
            <person name="Natali L."/>
            <person name="Bassil N."/>
            <person name="Fernandez G.E."/>
            <person name="Lomsadze A."/>
            <person name="Armour M."/>
            <person name="Olukolu B."/>
            <person name="Poorten T."/>
            <person name="Britton C."/>
            <person name="Davik J."/>
            <person name="Ashrafi H."/>
            <person name="Aiden E.L."/>
            <person name="Borodovsky M."/>
            <person name="Worthington M."/>
        </authorList>
    </citation>
    <scope>NUCLEOTIDE SEQUENCE [LARGE SCALE GENOMIC DNA]</scope>
    <source>
        <strain evidence="1">PI 553951</strain>
    </source>
</reference>
<keyword evidence="2" id="KW-1185">Reference proteome</keyword>
<gene>
    <name evidence="1" type="ORF">M0R45_033361</name>
</gene>
<name>A0AAW1WP32_RUBAR</name>
<sequence length="71" mass="7649">METKEENLSWALEREREGADGEEWSFMVRINGGVGARDGAGIAIVTAVSRADLLLVVARDGGCIDEAHSIF</sequence>
<evidence type="ECO:0000313" key="2">
    <source>
        <dbReference type="Proteomes" id="UP001457282"/>
    </source>
</evidence>
<evidence type="ECO:0000313" key="1">
    <source>
        <dbReference type="EMBL" id="KAK9925020.1"/>
    </source>
</evidence>